<sequence length="137" mass="15855">MKKLFDETYEHSRTVWYISDEADDVIEAIFGAPSEYGGRMIMPTDYNAMISRLKELIRSDLANAPEPKPTATQWVFYSNLVSDDAIGDKVRFSIYIRLKEGKYECNINITDFLLATSFDEVIKIRNLIEQCLNIDNR</sequence>
<protein>
    <submittedName>
        <fullName evidence="1">Uncharacterized protein</fullName>
    </submittedName>
</protein>
<name>A0A9D3AXF7_9FIRM</name>
<organism evidence="1 2">
    <name type="scientific">Sporotomaculum syntrophicum</name>
    <dbReference type="NCBI Taxonomy" id="182264"/>
    <lineage>
        <taxon>Bacteria</taxon>
        <taxon>Bacillati</taxon>
        <taxon>Bacillota</taxon>
        <taxon>Clostridia</taxon>
        <taxon>Eubacteriales</taxon>
        <taxon>Desulfallaceae</taxon>
        <taxon>Sporotomaculum</taxon>
    </lineage>
</organism>
<keyword evidence="2" id="KW-1185">Reference proteome</keyword>
<dbReference type="OrthoDB" id="2365655at2"/>
<comment type="caution">
    <text evidence="1">The sequence shown here is derived from an EMBL/GenBank/DDBJ whole genome shotgun (WGS) entry which is preliminary data.</text>
</comment>
<evidence type="ECO:0000313" key="1">
    <source>
        <dbReference type="EMBL" id="KAF1085002.1"/>
    </source>
</evidence>
<proteinExistence type="predicted"/>
<dbReference type="Proteomes" id="UP000798488">
    <property type="component" value="Unassembled WGS sequence"/>
</dbReference>
<dbReference type="AlphaFoldDB" id="A0A9D3AXF7"/>
<dbReference type="EMBL" id="LSRS01000003">
    <property type="protein sequence ID" value="KAF1085002.1"/>
    <property type="molecule type" value="Genomic_DNA"/>
</dbReference>
<gene>
    <name evidence="1" type="ORF">SPSYN_01138</name>
</gene>
<reference evidence="1" key="1">
    <citation type="submission" date="2016-02" db="EMBL/GenBank/DDBJ databases">
        <title>Draft Genome Sequence of Sporotomaculum syntrophicum Strain FB, a Syntrophic Benzoate Degrader.</title>
        <authorList>
            <person name="Nobu M.K."/>
            <person name="Narihiro T."/>
            <person name="Qiu Y.-L."/>
            <person name="Ohashi A."/>
            <person name="Liu W.-T."/>
            <person name="Yuji S."/>
        </authorList>
    </citation>
    <scope>NUCLEOTIDE SEQUENCE</scope>
    <source>
        <strain evidence="1">FB</strain>
    </source>
</reference>
<evidence type="ECO:0000313" key="2">
    <source>
        <dbReference type="Proteomes" id="UP000798488"/>
    </source>
</evidence>
<dbReference type="RefSeq" id="WP_161821532.1">
    <property type="nucleotide sequence ID" value="NZ_LSRS01000003.1"/>
</dbReference>
<accession>A0A9D3AXF7</accession>